<reference evidence="5" key="1">
    <citation type="submission" date="2023-03" db="EMBL/GenBank/DDBJ databases">
        <title>Massive genome expansion in bonnet fungi (Mycena s.s.) driven by repeated elements and novel gene families across ecological guilds.</title>
        <authorList>
            <consortium name="Lawrence Berkeley National Laboratory"/>
            <person name="Harder C.B."/>
            <person name="Miyauchi S."/>
            <person name="Viragh M."/>
            <person name="Kuo A."/>
            <person name="Thoen E."/>
            <person name="Andreopoulos B."/>
            <person name="Lu D."/>
            <person name="Skrede I."/>
            <person name="Drula E."/>
            <person name="Henrissat B."/>
            <person name="Morin E."/>
            <person name="Kohler A."/>
            <person name="Barry K."/>
            <person name="LaButti K."/>
            <person name="Morin E."/>
            <person name="Salamov A."/>
            <person name="Lipzen A."/>
            <person name="Mereny Z."/>
            <person name="Hegedus B."/>
            <person name="Baldrian P."/>
            <person name="Stursova M."/>
            <person name="Weitz H."/>
            <person name="Taylor A."/>
            <person name="Grigoriev I.V."/>
            <person name="Nagy L.G."/>
            <person name="Martin F."/>
            <person name="Kauserud H."/>
        </authorList>
    </citation>
    <scope>NUCLEOTIDE SEQUENCE</scope>
    <source>
        <strain evidence="5">CBHHK200</strain>
    </source>
</reference>
<feature type="compositionally biased region" description="Basic and acidic residues" evidence="3">
    <location>
        <begin position="60"/>
        <end position="88"/>
    </location>
</feature>
<dbReference type="PANTHER" id="PTHR23236">
    <property type="entry name" value="EUKARYOTIC TRANSLATION INITIATION FACTOR 4B/4H"/>
    <property type="match status" value="1"/>
</dbReference>
<dbReference type="InterPro" id="IPR000504">
    <property type="entry name" value="RRM_dom"/>
</dbReference>
<sequence length="335" mass="36081">MSAPQKLTKKQKKGLAFRDRKGNKSRGNDASSTGLDDNEVPVLEVQDLADGEVDSPAVEVAKKHDASGDSKAKGKEGSKGKGKEKAKEAVTPPTPKKRKREQGGVDGEVEGAEPVKDGEVEGPKRKKAKGASGATGDAVKGKADGKAEVKQRFILFVGNLKYTTTAEAIKTHFAACDPPPTVRLRTPKSMPGKPANKSKGCAFVEFSHRNALQQGLKLHQSELEGRRINVELTVGGGGKSDTRIGKLKERNKGLFDERKERIEKLAKSDPSLSAVPDLPQRFSATSGLEQVQSKRRTWTIGDEEDGETHRGGKKHTKERPRGRQWGTGVNAIPVG</sequence>
<dbReference type="Gene3D" id="3.30.70.330">
    <property type="match status" value="1"/>
</dbReference>
<dbReference type="Proteomes" id="UP001218188">
    <property type="component" value="Unassembled WGS sequence"/>
</dbReference>
<dbReference type="CDD" id="cd12400">
    <property type="entry name" value="RRM_Nop6"/>
    <property type="match status" value="1"/>
</dbReference>
<evidence type="ECO:0000259" key="4">
    <source>
        <dbReference type="PROSITE" id="PS50102"/>
    </source>
</evidence>
<dbReference type="GO" id="GO:0019843">
    <property type="term" value="F:rRNA binding"/>
    <property type="evidence" value="ECO:0007669"/>
    <property type="project" value="TreeGrafter"/>
</dbReference>
<dbReference type="PANTHER" id="PTHR23236:SF51">
    <property type="entry name" value="NUCLEOLAR PROTEIN 6"/>
    <property type="match status" value="1"/>
</dbReference>
<dbReference type="SUPFAM" id="SSF54928">
    <property type="entry name" value="RNA-binding domain, RBD"/>
    <property type="match status" value="1"/>
</dbReference>
<dbReference type="InterPro" id="IPR035979">
    <property type="entry name" value="RBD_domain_sf"/>
</dbReference>
<protein>
    <recommendedName>
        <fullName evidence="4">RRM domain-containing protein</fullName>
    </recommendedName>
</protein>
<dbReference type="SMART" id="SM00360">
    <property type="entry name" value="RRM"/>
    <property type="match status" value="1"/>
</dbReference>
<dbReference type="GO" id="GO:0042274">
    <property type="term" value="P:ribosomal small subunit biogenesis"/>
    <property type="evidence" value="ECO:0007669"/>
    <property type="project" value="TreeGrafter"/>
</dbReference>
<keyword evidence="6" id="KW-1185">Reference proteome</keyword>
<dbReference type="InterPro" id="IPR012677">
    <property type="entry name" value="Nucleotide-bd_a/b_plait_sf"/>
</dbReference>
<name>A0AAD6T8J3_9AGAR</name>
<gene>
    <name evidence="5" type="ORF">C8F04DRAFT_255065</name>
</gene>
<proteinExistence type="predicted"/>
<dbReference type="GO" id="GO:0005730">
    <property type="term" value="C:nucleolus"/>
    <property type="evidence" value="ECO:0007669"/>
    <property type="project" value="TreeGrafter"/>
</dbReference>
<organism evidence="5 6">
    <name type="scientific">Mycena alexandri</name>
    <dbReference type="NCBI Taxonomy" id="1745969"/>
    <lineage>
        <taxon>Eukaryota</taxon>
        <taxon>Fungi</taxon>
        <taxon>Dikarya</taxon>
        <taxon>Basidiomycota</taxon>
        <taxon>Agaricomycotina</taxon>
        <taxon>Agaricomycetes</taxon>
        <taxon>Agaricomycetidae</taxon>
        <taxon>Agaricales</taxon>
        <taxon>Marasmiineae</taxon>
        <taxon>Mycenaceae</taxon>
        <taxon>Mycena</taxon>
    </lineage>
</organism>
<dbReference type="InterPro" id="IPR034228">
    <property type="entry name" value="Nop6_RRM"/>
</dbReference>
<comment type="caution">
    <text evidence="5">The sequence shown here is derived from an EMBL/GenBank/DDBJ whole genome shotgun (WGS) entry which is preliminary data.</text>
</comment>
<evidence type="ECO:0000313" key="5">
    <source>
        <dbReference type="EMBL" id="KAJ7040375.1"/>
    </source>
</evidence>
<feature type="region of interest" description="Disordered" evidence="3">
    <location>
        <begin position="1"/>
        <end position="144"/>
    </location>
</feature>
<evidence type="ECO:0000313" key="6">
    <source>
        <dbReference type="Proteomes" id="UP001218188"/>
    </source>
</evidence>
<accession>A0AAD6T8J3</accession>
<keyword evidence="1 2" id="KW-0694">RNA-binding</keyword>
<dbReference type="PROSITE" id="PS50102">
    <property type="entry name" value="RRM"/>
    <property type="match status" value="1"/>
</dbReference>
<dbReference type="EMBL" id="JARJCM010000022">
    <property type="protein sequence ID" value="KAJ7040375.1"/>
    <property type="molecule type" value="Genomic_DNA"/>
</dbReference>
<evidence type="ECO:0000256" key="1">
    <source>
        <dbReference type="ARBA" id="ARBA00022884"/>
    </source>
</evidence>
<feature type="compositionally biased region" description="Basic and acidic residues" evidence="3">
    <location>
        <begin position="113"/>
        <end position="123"/>
    </location>
</feature>
<feature type="domain" description="RRM" evidence="4">
    <location>
        <begin position="153"/>
        <end position="235"/>
    </location>
</feature>
<feature type="compositionally biased region" description="Basic residues" evidence="3">
    <location>
        <begin position="311"/>
        <end position="322"/>
    </location>
</feature>
<dbReference type="AlphaFoldDB" id="A0AAD6T8J3"/>
<evidence type="ECO:0000256" key="2">
    <source>
        <dbReference type="PROSITE-ProRule" id="PRU00176"/>
    </source>
</evidence>
<feature type="region of interest" description="Disordered" evidence="3">
    <location>
        <begin position="285"/>
        <end position="335"/>
    </location>
</feature>
<dbReference type="Pfam" id="PF00076">
    <property type="entry name" value="RRM_1"/>
    <property type="match status" value="1"/>
</dbReference>
<evidence type="ECO:0000256" key="3">
    <source>
        <dbReference type="SAM" id="MobiDB-lite"/>
    </source>
</evidence>